<evidence type="ECO:0000256" key="1">
    <source>
        <dbReference type="ARBA" id="ARBA00004123"/>
    </source>
</evidence>
<accession>A0A9P1EKT2</accession>
<feature type="domain" description="CCT" evidence="4">
    <location>
        <begin position="228"/>
        <end position="270"/>
    </location>
</feature>
<dbReference type="InterPro" id="IPR045281">
    <property type="entry name" value="CONSTANS-like"/>
</dbReference>
<comment type="caution">
    <text evidence="5">The sequence shown here is derived from an EMBL/GenBank/DDBJ whole genome shotgun (WGS) entry which is preliminary data.</text>
</comment>
<evidence type="ECO:0000313" key="6">
    <source>
        <dbReference type="Proteomes" id="UP001152484"/>
    </source>
</evidence>
<proteinExistence type="predicted"/>
<name>A0A9P1EKT2_CUSEU</name>
<evidence type="ECO:0000259" key="4">
    <source>
        <dbReference type="PROSITE" id="PS51017"/>
    </source>
</evidence>
<sequence>MYADNDLVFSFSQNLPQESQLFEDFSFSHIPYASLTFMASEFDLGGEGDLFKAPKRILEGPFIDQGPVTASFPVNPCYEDVMSLQMLNVSEMESSFEKEQLLSDAFYGCKIDLLSNGVESSAPGVVLDAKIPIAQNDGEMVEENFFSSQGSFRKSDSFESLSSMEMMQGAPKGHDFLDFYGMGFGAAYGIRRTFSEGDIKSLGHDSVSLMHAQHGQPQLFGGSTTEGRMEKLLRYKIKRTKRNFVRKINYACRKTLADNQPRIRGRFAKQNMMHPGSI</sequence>
<dbReference type="GO" id="GO:0009909">
    <property type="term" value="P:regulation of flower development"/>
    <property type="evidence" value="ECO:0007669"/>
    <property type="project" value="InterPro"/>
</dbReference>
<dbReference type="PANTHER" id="PTHR31319">
    <property type="entry name" value="ZINC FINGER PROTEIN CONSTANS-LIKE 4"/>
    <property type="match status" value="1"/>
</dbReference>
<reference evidence="5" key="1">
    <citation type="submission" date="2022-07" db="EMBL/GenBank/DDBJ databases">
        <authorList>
            <person name="Macas J."/>
            <person name="Novak P."/>
            <person name="Neumann P."/>
        </authorList>
    </citation>
    <scope>NUCLEOTIDE SEQUENCE</scope>
</reference>
<comment type="subcellular location">
    <subcellularLocation>
        <location evidence="1 3">Nucleus</location>
    </subcellularLocation>
</comment>
<dbReference type="Proteomes" id="UP001152484">
    <property type="component" value="Unassembled WGS sequence"/>
</dbReference>
<evidence type="ECO:0000256" key="3">
    <source>
        <dbReference type="PROSITE-ProRule" id="PRU00357"/>
    </source>
</evidence>
<dbReference type="EMBL" id="CAMAPE010000054">
    <property type="protein sequence ID" value="CAH9111123.1"/>
    <property type="molecule type" value="Genomic_DNA"/>
</dbReference>
<dbReference type="GO" id="GO:0003700">
    <property type="term" value="F:DNA-binding transcription factor activity"/>
    <property type="evidence" value="ECO:0007669"/>
    <property type="project" value="TreeGrafter"/>
</dbReference>
<dbReference type="AlphaFoldDB" id="A0A9P1EKT2"/>
<keyword evidence="2 3" id="KW-0539">Nucleus</keyword>
<keyword evidence="6" id="KW-1185">Reference proteome</keyword>
<protein>
    <recommendedName>
        <fullName evidence="4">CCT domain-containing protein</fullName>
    </recommendedName>
</protein>
<organism evidence="5 6">
    <name type="scientific">Cuscuta europaea</name>
    <name type="common">European dodder</name>
    <dbReference type="NCBI Taxonomy" id="41803"/>
    <lineage>
        <taxon>Eukaryota</taxon>
        <taxon>Viridiplantae</taxon>
        <taxon>Streptophyta</taxon>
        <taxon>Embryophyta</taxon>
        <taxon>Tracheophyta</taxon>
        <taxon>Spermatophyta</taxon>
        <taxon>Magnoliopsida</taxon>
        <taxon>eudicotyledons</taxon>
        <taxon>Gunneridae</taxon>
        <taxon>Pentapetalae</taxon>
        <taxon>asterids</taxon>
        <taxon>lamiids</taxon>
        <taxon>Solanales</taxon>
        <taxon>Convolvulaceae</taxon>
        <taxon>Cuscuteae</taxon>
        <taxon>Cuscuta</taxon>
        <taxon>Cuscuta subgen. Cuscuta</taxon>
    </lineage>
</organism>
<evidence type="ECO:0000313" key="5">
    <source>
        <dbReference type="EMBL" id="CAH9111123.1"/>
    </source>
</evidence>
<dbReference type="PANTHER" id="PTHR31319:SF110">
    <property type="entry name" value="CCT MOTIF FAMILY PROTEIN"/>
    <property type="match status" value="1"/>
</dbReference>
<dbReference type="OrthoDB" id="153872at2759"/>
<dbReference type="GO" id="GO:0005634">
    <property type="term" value="C:nucleus"/>
    <property type="evidence" value="ECO:0007669"/>
    <property type="project" value="UniProtKB-SubCell"/>
</dbReference>
<dbReference type="InterPro" id="IPR010402">
    <property type="entry name" value="CCT_domain"/>
</dbReference>
<dbReference type="Pfam" id="PF06203">
    <property type="entry name" value="CCT"/>
    <property type="match status" value="1"/>
</dbReference>
<dbReference type="PROSITE" id="PS51017">
    <property type="entry name" value="CCT"/>
    <property type="match status" value="1"/>
</dbReference>
<gene>
    <name evidence="5" type="ORF">CEURO_LOCUS19101</name>
</gene>
<evidence type="ECO:0000256" key="2">
    <source>
        <dbReference type="ARBA" id="ARBA00023242"/>
    </source>
</evidence>